<evidence type="ECO:0000259" key="1">
    <source>
        <dbReference type="Pfam" id="PF12804"/>
    </source>
</evidence>
<evidence type="ECO:0000313" key="2">
    <source>
        <dbReference type="EMBL" id="MBS4189431.1"/>
    </source>
</evidence>
<feature type="domain" description="MobA-like NTP transferase" evidence="1">
    <location>
        <begin position="5"/>
        <end position="166"/>
    </location>
</feature>
<comment type="caution">
    <text evidence="2">The sequence shown here is derived from an EMBL/GenBank/DDBJ whole genome shotgun (WGS) entry which is preliminary data.</text>
</comment>
<proteinExistence type="predicted"/>
<protein>
    <submittedName>
        <fullName evidence="2">Nucleotidyltransferase family protein</fullName>
    </submittedName>
</protein>
<keyword evidence="3" id="KW-1185">Reference proteome</keyword>
<dbReference type="InterPro" id="IPR029044">
    <property type="entry name" value="Nucleotide-diphossugar_trans"/>
</dbReference>
<dbReference type="Gene3D" id="3.90.550.10">
    <property type="entry name" value="Spore Coat Polysaccharide Biosynthesis Protein SpsA, Chain A"/>
    <property type="match status" value="1"/>
</dbReference>
<dbReference type="SUPFAM" id="SSF53448">
    <property type="entry name" value="Nucleotide-diphospho-sugar transferases"/>
    <property type="match status" value="1"/>
</dbReference>
<dbReference type="RefSeq" id="WP_213100869.1">
    <property type="nucleotide sequence ID" value="NZ_JAGYPM010000001.1"/>
</dbReference>
<reference evidence="2 3" key="1">
    <citation type="submission" date="2021-05" db="EMBL/GenBank/DDBJ databases">
        <title>Novel Bacillus species.</title>
        <authorList>
            <person name="Liu G."/>
        </authorList>
    </citation>
    <scope>NUCLEOTIDE SEQUENCE [LARGE SCALE GENOMIC DNA]</scope>
    <source>
        <strain evidence="2 3">FJAT-49705</strain>
    </source>
</reference>
<dbReference type="CDD" id="cd04182">
    <property type="entry name" value="GT_2_like_f"/>
    <property type="match status" value="1"/>
</dbReference>
<name>A0ABS5NNP3_9BACI</name>
<dbReference type="Pfam" id="PF12804">
    <property type="entry name" value="NTP_transf_3"/>
    <property type="match status" value="1"/>
</dbReference>
<gene>
    <name evidence="2" type="ORF">KHA94_04255</name>
</gene>
<organism evidence="2 3">
    <name type="scientific">Cytobacillus citreus</name>
    <dbReference type="NCBI Taxonomy" id="2833586"/>
    <lineage>
        <taxon>Bacteria</taxon>
        <taxon>Bacillati</taxon>
        <taxon>Bacillota</taxon>
        <taxon>Bacilli</taxon>
        <taxon>Bacillales</taxon>
        <taxon>Bacillaceae</taxon>
        <taxon>Cytobacillus</taxon>
    </lineage>
</organism>
<accession>A0ABS5NNP3</accession>
<dbReference type="PANTHER" id="PTHR43777:SF1">
    <property type="entry name" value="MOLYBDENUM COFACTOR CYTIDYLYLTRANSFERASE"/>
    <property type="match status" value="1"/>
</dbReference>
<sequence length="206" mass="23260">MIGTAILLAAGQSKRMQLLTHKGLLYWEGKTLFEHQLQMLLHSVLSDIIVILGHEAELLVNMANKYPVKTIYNENFKKGKCSSIICGLQAADKDSEMILVTSVDQPVDSSIINQLVLSMKDTDQLIAIPINKGKRGHPILFSRKIFSDLLLINEKTQGLRNIIRKYKNQIIEVPIDSTLIELNINTPEDYQNAVKRNATEEKLNNH</sequence>
<dbReference type="EMBL" id="JAGYPM010000001">
    <property type="protein sequence ID" value="MBS4189431.1"/>
    <property type="molecule type" value="Genomic_DNA"/>
</dbReference>
<dbReference type="Proteomes" id="UP000681027">
    <property type="component" value="Unassembled WGS sequence"/>
</dbReference>
<evidence type="ECO:0000313" key="3">
    <source>
        <dbReference type="Proteomes" id="UP000681027"/>
    </source>
</evidence>
<dbReference type="InterPro" id="IPR025877">
    <property type="entry name" value="MobA-like_NTP_Trfase"/>
</dbReference>
<dbReference type="PANTHER" id="PTHR43777">
    <property type="entry name" value="MOLYBDENUM COFACTOR CYTIDYLYLTRANSFERASE"/>
    <property type="match status" value="1"/>
</dbReference>